<name>A0A6J4TRJ0_9ACTN</name>
<dbReference type="AlphaFoldDB" id="A0A6J4TRJ0"/>
<dbReference type="EMBL" id="CADCWC010000157">
    <property type="protein sequence ID" value="CAA9530265.1"/>
    <property type="molecule type" value="Genomic_DNA"/>
</dbReference>
<reference evidence="1" key="1">
    <citation type="submission" date="2020-02" db="EMBL/GenBank/DDBJ databases">
        <authorList>
            <person name="Meier V. D."/>
        </authorList>
    </citation>
    <scope>NUCLEOTIDE SEQUENCE</scope>
    <source>
        <strain evidence="1">AVDCRST_MAG79</strain>
    </source>
</reference>
<organism evidence="1">
    <name type="scientific">uncultured Thermoleophilia bacterium</name>
    <dbReference type="NCBI Taxonomy" id="1497501"/>
    <lineage>
        <taxon>Bacteria</taxon>
        <taxon>Bacillati</taxon>
        <taxon>Actinomycetota</taxon>
        <taxon>Thermoleophilia</taxon>
        <taxon>environmental samples</taxon>
    </lineage>
</organism>
<gene>
    <name evidence="1" type="ORF">AVDCRST_MAG79-845</name>
</gene>
<proteinExistence type="predicted"/>
<accession>A0A6J4TRJ0</accession>
<sequence length="48" mass="5970">MTSEAFRRRHLNTLEPDYETLDLELERLERTRRRAARRARIRALFRRA</sequence>
<evidence type="ECO:0000313" key="1">
    <source>
        <dbReference type="EMBL" id="CAA9530265.1"/>
    </source>
</evidence>
<protein>
    <submittedName>
        <fullName evidence="1">Uncharacterized protein</fullName>
    </submittedName>
</protein>